<evidence type="ECO:0000313" key="2">
    <source>
        <dbReference type="EMBL" id="KAJ2797586.1"/>
    </source>
</evidence>
<dbReference type="EMBL" id="JANBUO010001597">
    <property type="protein sequence ID" value="KAJ2797586.1"/>
    <property type="molecule type" value="Genomic_DNA"/>
</dbReference>
<dbReference type="OrthoDB" id="413313at2759"/>
<reference evidence="2" key="1">
    <citation type="submission" date="2022-07" db="EMBL/GenBank/DDBJ databases">
        <title>Phylogenomic reconstructions and comparative analyses of Kickxellomycotina fungi.</title>
        <authorList>
            <person name="Reynolds N.K."/>
            <person name="Stajich J.E."/>
            <person name="Barry K."/>
            <person name="Grigoriev I.V."/>
            <person name="Crous P."/>
            <person name="Smith M.E."/>
        </authorList>
    </citation>
    <scope>NUCLEOTIDE SEQUENCE</scope>
    <source>
        <strain evidence="2">NRRL 1565</strain>
    </source>
</reference>
<sequence length="447" mass="51155">MLVFLAIFVPLNIVLAALYILQSKIKHFTAYFTIAVVVGAIATALSLFHYRTIFDQGIHGALEYNADECRWAGRNIPFIDLLPNGAQNFWAGLMYCKREQQDIHAVIDQNGELHVKCGISDSGIVVDVLPETREWPLRDKDYWTKLNKLVIKRTIRLPYNHTSPFTLNDTTQAVVVRCGTSSTIVSRVSPSISKLPLYTPPPESDTRIHNVGKIFNGSSSSEYANQKPPNVIYLMLDAVSRRHFHRKLPQSVRALRTLQYLKYNHLTELYRYHSVGFSTDNNTKAAYLGEIFPKQRNTLPIWAHFRDRGFVTARIESGCDDWTKGCNGDNYEHQDFAVSNRTLDYELIAPFCQPEFYPDVGNAFGNFKGPYSIIARCLFGRYVHDWAFDYLYKLRRELRPHKNEATSVKNRPYMITATFFEGHEGTGEVIRTLDSALAAFLEDMRDS</sequence>
<evidence type="ECO:0000256" key="1">
    <source>
        <dbReference type="SAM" id="Phobius"/>
    </source>
</evidence>
<dbReference type="PANTHER" id="PTHR10974:SF1">
    <property type="entry name" value="FI08016P-RELATED"/>
    <property type="match status" value="1"/>
</dbReference>
<gene>
    <name evidence="2" type="ORF">H4R20_005130</name>
</gene>
<dbReference type="AlphaFoldDB" id="A0A9W8LRF1"/>
<dbReference type="Pfam" id="PF02995">
    <property type="entry name" value="DUF229"/>
    <property type="match status" value="1"/>
</dbReference>
<organism evidence="2 3">
    <name type="scientific">Coemansia guatemalensis</name>
    <dbReference type="NCBI Taxonomy" id="2761395"/>
    <lineage>
        <taxon>Eukaryota</taxon>
        <taxon>Fungi</taxon>
        <taxon>Fungi incertae sedis</taxon>
        <taxon>Zoopagomycota</taxon>
        <taxon>Kickxellomycotina</taxon>
        <taxon>Kickxellomycetes</taxon>
        <taxon>Kickxellales</taxon>
        <taxon>Kickxellaceae</taxon>
        <taxon>Coemansia</taxon>
    </lineage>
</organism>
<keyword evidence="1" id="KW-1133">Transmembrane helix</keyword>
<dbReference type="InterPro" id="IPR004245">
    <property type="entry name" value="DUF229"/>
</dbReference>
<dbReference type="Proteomes" id="UP001140094">
    <property type="component" value="Unassembled WGS sequence"/>
</dbReference>
<proteinExistence type="predicted"/>
<name>A0A9W8LRF1_9FUNG</name>
<comment type="caution">
    <text evidence="2">The sequence shown here is derived from an EMBL/GenBank/DDBJ whole genome shotgun (WGS) entry which is preliminary data.</text>
</comment>
<keyword evidence="1" id="KW-0472">Membrane</keyword>
<keyword evidence="3" id="KW-1185">Reference proteome</keyword>
<feature type="transmembrane region" description="Helical" evidence="1">
    <location>
        <begin position="32"/>
        <end position="50"/>
    </location>
</feature>
<keyword evidence="1" id="KW-0812">Transmembrane</keyword>
<dbReference type="GO" id="GO:0005615">
    <property type="term" value="C:extracellular space"/>
    <property type="evidence" value="ECO:0007669"/>
    <property type="project" value="TreeGrafter"/>
</dbReference>
<feature type="non-terminal residue" evidence="2">
    <location>
        <position position="447"/>
    </location>
</feature>
<evidence type="ECO:0000313" key="3">
    <source>
        <dbReference type="Proteomes" id="UP001140094"/>
    </source>
</evidence>
<dbReference type="PANTHER" id="PTHR10974">
    <property type="entry name" value="FI08016P-RELATED"/>
    <property type="match status" value="1"/>
</dbReference>
<protein>
    <submittedName>
        <fullName evidence="2">Uncharacterized protein</fullName>
    </submittedName>
</protein>
<accession>A0A9W8LRF1</accession>